<evidence type="ECO:0000313" key="2">
    <source>
        <dbReference type="EMBL" id="GIE14812.1"/>
    </source>
</evidence>
<dbReference type="Proteomes" id="UP000598174">
    <property type="component" value="Unassembled WGS sequence"/>
</dbReference>
<dbReference type="AlphaFoldDB" id="A0A919J7M6"/>
<reference evidence="2" key="1">
    <citation type="submission" date="2021-01" db="EMBL/GenBank/DDBJ databases">
        <title>Whole genome shotgun sequence of Actinoplanes ferrugineus NBRC 15555.</title>
        <authorList>
            <person name="Komaki H."/>
            <person name="Tamura T."/>
        </authorList>
    </citation>
    <scope>NUCLEOTIDE SEQUENCE</scope>
    <source>
        <strain evidence="2">NBRC 15555</strain>
    </source>
</reference>
<evidence type="ECO:0000256" key="1">
    <source>
        <dbReference type="SAM" id="MobiDB-lite"/>
    </source>
</evidence>
<sequence length="113" mass="12440">MQDRQLGKAGAIEENKKSRDSFDAVPRLSSETGRRDEDATVRLCSVQRSHKSLAIQSTYRMSAAIPIGWPIHTIQTKHILPDDTIQSLVAGPAEVLSCAGLAPMTHRGQQLKY</sequence>
<dbReference type="EMBL" id="BOMM01000058">
    <property type="protein sequence ID" value="GIE14812.1"/>
    <property type="molecule type" value="Genomic_DNA"/>
</dbReference>
<protein>
    <submittedName>
        <fullName evidence="2">Uncharacterized protein</fullName>
    </submittedName>
</protein>
<comment type="caution">
    <text evidence="2">The sequence shown here is derived from an EMBL/GenBank/DDBJ whole genome shotgun (WGS) entry which is preliminary data.</text>
</comment>
<gene>
    <name evidence="2" type="ORF">Afe05nite_66520</name>
</gene>
<keyword evidence="3" id="KW-1185">Reference proteome</keyword>
<proteinExistence type="predicted"/>
<organism evidence="2 3">
    <name type="scientific">Paractinoplanes ferrugineus</name>
    <dbReference type="NCBI Taxonomy" id="113564"/>
    <lineage>
        <taxon>Bacteria</taxon>
        <taxon>Bacillati</taxon>
        <taxon>Actinomycetota</taxon>
        <taxon>Actinomycetes</taxon>
        <taxon>Micromonosporales</taxon>
        <taxon>Micromonosporaceae</taxon>
        <taxon>Paractinoplanes</taxon>
    </lineage>
</organism>
<accession>A0A919J7M6</accession>
<evidence type="ECO:0000313" key="3">
    <source>
        <dbReference type="Proteomes" id="UP000598174"/>
    </source>
</evidence>
<feature type="region of interest" description="Disordered" evidence="1">
    <location>
        <begin position="1"/>
        <end position="38"/>
    </location>
</feature>
<name>A0A919J7M6_9ACTN</name>
<feature type="compositionally biased region" description="Basic and acidic residues" evidence="1">
    <location>
        <begin position="1"/>
        <end position="22"/>
    </location>
</feature>